<feature type="signal peptide" evidence="2">
    <location>
        <begin position="1"/>
        <end position="20"/>
    </location>
</feature>
<dbReference type="Pfam" id="PF20125">
    <property type="entry name" value="DUF6515"/>
    <property type="match status" value="1"/>
</dbReference>
<feature type="region of interest" description="Disordered" evidence="1">
    <location>
        <begin position="131"/>
        <end position="223"/>
    </location>
</feature>
<sequence length="223" mass="25105">MKTKLLLLASAAIIPLTLPSCDPGVYYGGTYGSGYSSGGYVSSLPYGYQTVHVSGNPYYYHNNVWYRRSNGRYIRCSRPHGYRGSLGGHHSGHGHISHLPSGYRSHTIRGSRYYSHGNSWYQRRDGKYYRVSRPSSYHPSSKPSWRSNDRGRSDYRGRGHTSINPGIRSGVKPQISSPRNTNMVVSRKQPRVTPSTSSRSRGNSVERKKPEAKDFFPGGRSRR</sequence>
<accession>A0AAT9FQE6</accession>
<feature type="compositionally biased region" description="Polar residues" evidence="1">
    <location>
        <begin position="174"/>
        <end position="184"/>
    </location>
</feature>
<protein>
    <recommendedName>
        <fullName evidence="4">Lipoprotein</fullName>
    </recommendedName>
</protein>
<evidence type="ECO:0000256" key="2">
    <source>
        <dbReference type="SAM" id="SignalP"/>
    </source>
</evidence>
<keyword evidence="2" id="KW-0732">Signal</keyword>
<evidence type="ECO:0000256" key="1">
    <source>
        <dbReference type="SAM" id="MobiDB-lite"/>
    </source>
</evidence>
<dbReference type="AlphaFoldDB" id="A0AAT9FQE6"/>
<gene>
    <name evidence="3" type="ORF">NT6N_32750</name>
</gene>
<dbReference type="EMBL" id="AP026866">
    <property type="protein sequence ID" value="BDS08235.1"/>
    <property type="molecule type" value="Genomic_DNA"/>
</dbReference>
<name>A0AAT9FQE6_9BACT</name>
<feature type="compositionally biased region" description="Polar residues" evidence="1">
    <location>
        <begin position="133"/>
        <end position="146"/>
    </location>
</feature>
<evidence type="ECO:0008006" key="4">
    <source>
        <dbReference type="Google" id="ProtNLM"/>
    </source>
</evidence>
<feature type="chain" id="PRO_5043736821" description="Lipoprotein" evidence="2">
    <location>
        <begin position="21"/>
        <end position="223"/>
    </location>
</feature>
<dbReference type="KEGG" id="osu:NT6N_32750"/>
<evidence type="ECO:0000313" key="3">
    <source>
        <dbReference type="EMBL" id="BDS08235.1"/>
    </source>
</evidence>
<dbReference type="InterPro" id="IPR045398">
    <property type="entry name" value="DUF6515"/>
</dbReference>
<feature type="compositionally biased region" description="Low complexity" evidence="1">
    <location>
        <begin position="191"/>
        <end position="201"/>
    </location>
</feature>
<reference evidence="3" key="1">
    <citation type="submission" date="2024-07" db="EMBL/GenBank/DDBJ databases">
        <title>Complete genome sequence of Verrucomicrobiaceae bacterium NT6N.</title>
        <authorList>
            <person name="Huang C."/>
            <person name="Takami H."/>
            <person name="Hamasaki K."/>
        </authorList>
    </citation>
    <scope>NUCLEOTIDE SEQUENCE</scope>
    <source>
        <strain evidence="3">NT6N</strain>
    </source>
</reference>
<feature type="compositionally biased region" description="Basic and acidic residues" evidence="1">
    <location>
        <begin position="147"/>
        <end position="157"/>
    </location>
</feature>
<organism evidence="3">
    <name type="scientific">Oceaniferula spumae</name>
    <dbReference type="NCBI Taxonomy" id="2979115"/>
    <lineage>
        <taxon>Bacteria</taxon>
        <taxon>Pseudomonadati</taxon>
        <taxon>Verrucomicrobiota</taxon>
        <taxon>Verrucomicrobiia</taxon>
        <taxon>Verrucomicrobiales</taxon>
        <taxon>Verrucomicrobiaceae</taxon>
        <taxon>Oceaniferula</taxon>
    </lineage>
</organism>
<feature type="compositionally biased region" description="Basic and acidic residues" evidence="1">
    <location>
        <begin position="204"/>
        <end position="214"/>
    </location>
</feature>
<proteinExistence type="predicted"/>